<dbReference type="InterPro" id="IPR012337">
    <property type="entry name" value="RNaseH-like_sf"/>
</dbReference>
<gene>
    <name evidence="2" type="ORF">IMCC3088_635</name>
</gene>
<dbReference type="InterPro" id="IPR048020">
    <property type="entry name" value="Transpos_IS3"/>
</dbReference>
<evidence type="ECO:0000259" key="1">
    <source>
        <dbReference type="PROSITE" id="PS50994"/>
    </source>
</evidence>
<dbReference type="InterPro" id="IPR036388">
    <property type="entry name" value="WH-like_DNA-bd_sf"/>
</dbReference>
<organism evidence="2 3">
    <name type="scientific">Aequoribacter fuscus</name>
    <dbReference type="NCBI Taxonomy" id="2518989"/>
    <lineage>
        <taxon>Bacteria</taxon>
        <taxon>Pseudomonadati</taxon>
        <taxon>Pseudomonadota</taxon>
        <taxon>Gammaproteobacteria</taxon>
        <taxon>Cellvibrionales</taxon>
        <taxon>Halieaceae</taxon>
        <taxon>Aequoribacter</taxon>
    </lineage>
</organism>
<comment type="caution">
    <text evidence="2">The sequence shown here is derived from an EMBL/GenBank/DDBJ whole genome shotgun (WGS) entry which is preliminary data.</text>
</comment>
<dbReference type="EMBL" id="AEIG01000145">
    <property type="protein sequence ID" value="EGG28245.1"/>
    <property type="molecule type" value="Genomic_DNA"/>
</dbReference>
<accession>F3L5Z8</accession>
<dbReference type="PANTHER" id="PTHR46889">
    <property type="entry name" value="TRANSPOSASE INSF FOR INSERTION SEQUENCE IS3B-RELATED"/>
    <property type="match status" value="1"/>
</dbReference>
<proteinExistence type="predicted"/>
<dbReference type="NCBIfam" id="NF033516">
    <property type="entry name" value="transpos_IS3"/>
    <property type="match status" value="1"/>
</dbReference>
<protein>
    <submittedName>
        <fullName evidence="2">Helix-turn-helix motif containing protein</fullName>
    </submittedName>
</protein>
<dbReference type="InterPro" id="IPR001584">
    <property type="entry name" value="Integrase_cat-core"/>
</dbReference>
<dbReference type="SUPFAM" id="SSF48295">
    <property type="entry name" value="TrpR-like"/>
    <property type="match status" value="1"/>
</dbReference>
<dbReference type="PANTHER" id="PTHR46889:SF5">
    <property type="entry name" value="INTEGRASE PROTEIN"/>
    <property type="match status" value="1"/>
</dbReference>
<dbReference type="SUPFAM" id="SSF53098">
    <property type="entry name" value="Ribonuclease H-like"/>
    <property type="match status" value="1"/>
</dbReference>
<dbReference type="AlphaFoldDB" id="F3L5Z8"/>
<dbReference type="Gene3D" id="1.10.10.10">
    <property type="entry name" value="Winged helix-like DNA-binding domain superfamily/Winged helix DNA-binding domain"/>
    <property type="match status" value="1"/>
</dbReference>
<dbReference type="InterPro" id="IPR036397">
    <property type="entry name" value="RNaseH_sf"/>
</dbReference>
<dbReference type="Proteomes" id="UP000005615">
    <property type="component" value="Unassembled WGS sequence"/>
</dbReference>
<dbReference type="GO" id="GO:0043565">
    <property type="term" value="F:sequence-specific DNA binding"/>
    <property type="evidence" value="ECO:0007669"/>
    <property type="project" value="InterPro"/>
</dbReference>
<dbReference type="InterPro" id="IPR010921">
    <property type="entry name" value="Trp_repressor/repl_initiator"/>
</dbReference>
<dbReference type="Pfam" id="PF00665">
    <property type="entry name" value="rve"/>
    <property type="match status" value="1"/>
</dbReference>
<reference evidence="2 3" key="1">
    <citation type="journal article" date="2011" name="J. Bacteriol.">
        <title>Genome sequence of strain IMCC3088, a proteorhodopsin-containing marine bacterium belonging to the OM60/NOR5 clade.</title>
        <authorList>
            <person name="Jang Y."/>
            <person name="Oh H.M."/>
            <person name="Kang I."/>
            <person name="Lee K."/>
            <person name="Yang S.J."/>
            <person name="Cho J.C."/>
        </authorList>
    </citation>
    <scope>NUCLEOTIDE SEQUENCE [LARGE SCALE GENOMIC DNA]</scope>
    <source>
        <strain evidence="2 3">IMCC3088</strain>
    </source>
</reference>
<sequence>MRYTASEKYEIIQLVEQSSLSVRQTLRRLDIHHSTYYNWLKRFYEGGIDALEDNQPHPQVVWNQVPDNHRQAIVDLALEEPELSPRELAVRYTDNQRYYISESTVYRLLKAHDLITSPTYILMQASDRFQHPSRRINELWQTDFTYFKIIGWGWYYLSTVLDDYSRFILSWRLCTSMGAGDVMDTLNDALDFTGLDQVKVNHRPRLLSDNGPCYISGDLADYLDSKDMTHTRGRPYHPQTQGKIERWHRSMKNQILLNHYYLPGELEESIQRFVMHYNHERYHESLDNLTPADVYYGRGQQILEERVMIKQNTMAQRRQLHYGRQLGHNLMGQTVS</sequence>
<dbReference type="GO" id="GO:0015074">
    <property type="term" value="P:DNA integration"/>
    <property type="evidence" value="ECO:0007669"/>
    <property type="project" value="InterPro"/>
</dbReference>
<dbReference type="eggNOG" id="COG2963">
    <property type="taxonomic scope" value="Bacteria"/>
</dbReference>
<dbReference type="STRING" id="2518989.IMCC3088_635"/>
<keyword evidence="3" id="KW-1185">Reference proteome</keyword>
<evidence type="ECO:0000313" key="2">
    <source>
        <dbReference type="EMBL" id="EGG28245.1"/>
    </source>
</evidence>
<evidence type="ECO:0000313" key="3">
    <source>
        <dbReference type="Proteomes" id="UP000005615"/>
    </source>
</evidence>
<dbReference type="eggNOG" id="COG2801">
    <property type="taxonomic scope" value="Bacteria"/>
</dbReference>
<dbReference type="PROSITE" id="PS50994">
    <property type="entry name" value="INTEGRASE"/>
    <property type="match status" value="1"/>
</dbReference>
<feature type="domain" description="Integrase catalytic" evidence="1">
    <location>
        <begin position="128"/>
        <end position="299"/>
    </location>
</feature>
<dbReference type="Pfam" id="PF13565">
    <property type="entry name" value="HTH_32"/>
    <property type="match status" value="1"/>
</dbReference>
<dbReference type="InterPro" id="IPR050900">
    <property type="entry name" value="Transposase_IS3/IS150/IS904"/>
</dbReference>
<name>F3L5Z8_9GAMM</name>
<dbReference type="Gene3D" id="3.30.420.10">
    <property type="entry name" value="Ribonuclease H-like superfamily/Ribonuclease H"/>
    <property type="match status" value="1"/>
</dbReference>